<evidence type="ECO:0000256" key="1">
    <source>
        <dbReference type="SAM" id="SignalP"/>
    </source>
</evidence>
<evidence type="ECO:0000313" key="4">
    <source>
        <dbReference type="Proteomes" id="UP000184212"/>
    </source>
</evidence>
<feature type="domain" description="PKD" evidence="2">
    <location>
        <begin position="428"/>
        <end position="474"/>
    </location>
</feature>
<dbReference type="InterPro" id="IPR022409">
    <property type="entry name" value="PKD/Chitinase_dom"/>
</dbReference>
<dbReference type="Proteomes" id="UP000184212">
    <property type="component" value="Unassembled WGS sequence"/>
</dbReference>
<dbReference type="STRING" id="947013.SAMN04488109_4385"/>
<feature type="signal peptide" evidence="1">
    <location>
        <begin position="1"/>
        <end position="24"/>
    </location>
</feature>
<evidence type="ECO:0000259" key="2">
    <source>
        <dbReference type="PROSITE" id="PS50093"/>
    </source>
</evidence>
<feature type="chain" id="PRO_5012997098" evidence="1">
    <location>
        <begin position="25"/>
        <end position="1776"/>
    </location>
</feature>
<accession>A0A1M5U0T1</accession>
<dbReference type="SUPFAM" id="SSF50960">
    <property type="entry name" value="TolB, C-terminal domain"/>
    <property type="match status" value="1"/>
</dbReference>
<reference evidence="3 4" key="1">
    <citation type="submission" date="2016-11" db="EMBL/GenBank/DDBJ databases">
        <authorList>
            <person name="Jaros S."/>
            <person name="Januszkiewicz K."/>
            <person name="Wedrychowicz H."/>
        </authorList>
    </citation>
    <scope>NUCLEOTIDE SEQUENCE [LARGE SCALE GENOMIC DNA]</scope>
    <source>
        <strain evidence="3 4">DSM 24574</strain>
    </source>
</reference>
<dbReference type="SUPFAM" id="SSF49299">
    <property type="entry name" value="PKD domain"/>
    <property type="match status" value="2"/>
</dbReference>
<dbReference type="InterPro" id="IPR000601">
    <property type="entry name" value="PKD_dom"/>
</dbReference>
<dbReference type="InterPro" id="IPR013783">
    <property type="entry name" value="Ig-like_fold"/>
</dbReference>
<sequence>MKKLNTKLLRSFLLLLLLPVTLTAQNFANYNWYFGNSPQGVRFSRSNNTASLVSSQVVPFGTGGSAVASDQTNGDLLFYTDGANIYDITNAVMPNGTGLNGFTSGNQPVTVAKVPGQLNQFYVITNNANFTTGGSIEYRIVDMALFGNAVFPTPALGDGTNNTNTAIAGLTNRSEAMIVVPHDNGDDFWLITHANGSPDYAVTLVTTTGPSTTTTFAGLGLINVAANFAYHPGTNRIAVSPQEGTRDAEILAFDPATGALSFQQRILNSGLPSTTNQSIYDVEFSPNGDLVYLSRSGEPGVQADVLQYNLNGGTTISLASVLPTPNTIARSYGLQIGPDSAIYHLYQATTNGPFLLGKITDTDSIAPKALYTKQAFPGNIDFKGTQFPSFAPRDTVDLKVTFTADGLCANSPTSFFPTVTPSADSLHWDFGDGAGASSDWSPVYTYAKDGTYPVTVTAYLNGQKATYTAPVVITPFDTKITLVQDTTACSCELPFPRAKNPPPKCGSFKVTAKVAGTGTPQLQWYGPAGLMAGATSATLTPDSAGYYYLVATVGGCSTYAGVNIKEYSVQDQRANIWFFGKNAGLDFNPLPEKPVAPIKNGVMDAPEGTSTISDRNGQVIFFTDGDKVWNRQEQLLGSGIGGDPTSAQAALIIPVPNDETLYYIFTTQAVYGSYGFELRYTLFDLKLNNGTGGLVDPDGNPATTSFSTLLFTKSTERITGNANWLIAHEYGNNSFRAYKISQQGIGNPVISSIGSDHAYSSAENGQGYMKLGAKDRLAVALSTPGVSNVVEVFDFTDSTGTVSNFRSADLKNANGQVYGVELSPGGNKMYATLQGSGTSQIVEFAFDSLSVPYLKKPPIPPVNQTLGAIQLGPDGSVYVAVDGQTSLGVITVVEDTASVSTFNVSQQPLLAGTNSRLGLPNFIQHLSDPTQGPGISIVGTCVQDSIGFNGTPTDPIDKFAWQILSAGTVIKTSKDQSFKYLFTAPGLYDVTLRLTNRCGLDTLMTQQLQINGAPPDPTTSVVLCKGPVVIDANPNDLTGLTYAWSTGAVTETITVNKKALYKVTVTNASGCTTDGEILATDNRPVIELGPNTTICQGVSIGSLDAQNPGMTYAWTINNVPSGTARQQAVSTGVPSPPTYEYEVTVTDPLTTCFAKDSVIYTINPIPTINAPTIIPPSSCGVADGQITNLSFSVTPASSNLFSYFIVGPSTSVSDTDLSVGPIPNVTGLAAGTYGITVADQVTGCAASTTASVNDKAFTISATQLGTCDPIQLNVFVAPVAPSPAPTLPMQYRVINKTTLAVIENNVSVSNPANFQTLPAGLPASSFQDTPYTVEVKAGACTASGDAIIRKGPTVPTTLSSNVCTTPANPNITLNASSPAGANYAWTGPNIVGPATGGQIVANPPAGSQTYNIKINLVGFCELDTAMSVVVDKPLLANYTQTDPCANQVTLNATPNGSYLYRWFVNGAATPDPNLAGPQVMVGLANDNMPYAVTIYSPITGCTSTFSNVVQVDGTLTVTLTGTPACEGTPFTLTAVPSRTAAVSWAFDGTTIPNQSNATLQDTRGGNYTVTATAATCVATADMDVTVNPTTSGLLKDEAWICPDPANPDPNTRVAVLDPGEFTSYQWFKDNVQLVDTSPTYTAIEVGLYSVNLINGFGCASSDKTLVKEQCDPVIVGPNAFRPTSAVLGQGGDYVNQTFALFTFFIDDQNFQVFIFNRWGEMIYQSNKRDFKWNGGYNNNEGQQAPPGTYTYLVRYQSSYRPEKGVQEKRGGVVLLR</sequence>
<name>A0A1M5U0T1_9BACT</name>
<evidence type="ECO:0000313" key="3">
    <source>
        <dbReference type="EMBL" id="SHH56470.1"/>
    </source>
</evidence>
<organism evidence="3 4">
    <name type="scientific">Chryseolinea serpens</name>
    <dbReference type="NCBI Taxonomy" id="947013"/>
    <lineage>
        <taxon>Bacteria</taxon>
        <taxon>Pseudomonadati</taxon>
        <taxon>Bacteroidota</taxon>
        <taxon>Cytophagia</taxon>
        <taxon>Cytophagales</taxon>
        <taxon>Fulvivirgaceae</taxon>
        <taxon>Chryseolinea</taxon>
    </lineage>
</organism>
<dbReference type="OrthoDB" id="9765926at2"/>
<keyword evidence="4" id="KW-1185">Reference proteome</keyword>
<dbReference type="InterPro" id="IPR035986">
    <property type="entry name" value="PKD_dom_sf"/>
</dbReference>
<dbReference type="PANTHER" id="PTHR36842:SF1">
    <property type="entry name" value="PROTEIN TOLB"/>
    <property type="match status" value="1"/>
</dbReference>
<dbReference type="PROSITE" id="PS50093">
    <property type="entry name" value="PKD"/>
    <property type="match status" value="1"/>
</dbReference>
<dbReference type="Pfam" id="PF13585">
    <property type="entry name" value="CHU_C"/>
    <property type="match status" value="1"/>
</dbReference>
<dbReference type="RefSeq" id="WP_073138226.1">
    <property type="nucleotide sequence ID" value="NZ_FQWQ01000003.1"/>
</dbReference>
<protein>
    <submittedName>
        <fullName evidence="3">Gliding motility-associated C-terminal domain-containing protein</fullName>
    </submittedName>
</protein>
<proteinExistence type="predicted"/>
<dbReference type="Pfam" id="PF18911">
    <property type="entry name" value="PKD_4"/>
    <property type="match status" value="1"/>
</dbReference>
<dbReference type="PANTHER" id="PTHR36842">
    <property type="entry name" value="PROTEIN TOLB HOMOLOG"/>
    <property type="match status" value="1"/>
</dbReference>
<dbReference type="CDD" id="cd00146">
    <property type="entry name" value="PKD"/>
    <property type="match status" value="1"/>
</dbReference>
<dbReference type="Gene3D" id="2.60.40.10">
    <property type="entry name" value="Immunoglobulins"/>
    <property type="match status" value="2"/>
</dbReference>
<gene>
    <name evidence="3" type="ORF">SAMN04488109_4385</name>
</gene>
<keyword evidence="1" id="KW-0732">Signal</keyword>
<dbReference type="EMBL" id="FQWQ01000003">
    <property type="protein sequence ID" value="SHH56470.1"/>
    <property type="molecule type" value="Genomic_DNA"/>
</dbReference>
<dbReference type="SMART" id="SM00089">
    <property type="entry name" value="PKD"/>
    <property type="match status" value="3"/>
</dbReference>